<reference evidence="2" key="1">
    <citation type="submission" date="2017-09" db="EMBL/GenBank/DDBJ databases">
        <title>Depth-based differentiation of microbial function through sediment-hosted aquifers and enrichment of novel symbionts in the deep terrestrial subsurface.</title>
        <authorList>
            <person name="Probst A.J."/>
            <person name="Ladd B."/>
            <person name="Jarett J.K."/>
            <person name="Geller-Mcgrath D.E."/>
            <person name="Sieber C.M.K."/>
            <person name="Emerson J.B."/>
            <person name="Anantharaman K."/>
            <person name="Thomas B.C."/>
            <person name="Malmstrom R."/>
            <person name="Stieglmeier M."/>
            <person name="Klingl A."/>
            <person name="Woyke T."/>
            <person name="Ryan C.M."/>
            <person name="Banfield J.F."/>
        </authorList>
    </citation>
    <scope>NUCLEOTIDE SEQUENCE [LARGE SCALE GENOMIC DNA]</scope>
</reference>
<proteinExistence type="predicted"/>
<protein>
    <recommendedName>
        <fullName evidence="3">Antitoxin</fullName>
    </recommendedName>
</protein>
<evidence type="ECO:0000313" key="2">
    <source>
        <dbReference type="Proteomes" id="UP000231192"/>
    </source>
</evidence>
<comment type="caution">
    <text evidence="1">The sequence shown here is derived from an EMBL/GenBank/DDBJ whole genome shotgun (WGS) entry which is preliminary data.</text>
</comment>
<evidence type="ECO:0008006" key="3">
    <source>
        <dbReference type="Google" id="ProtNLM"/>
    </source>
</evidence>
<evidence type="ECO:0000313" key="1">
    <source>
        <dbReference type="EMBL" id="PIR83553.1"/>
    </source>
</evidence>
<dbReference type="AlphaFoldDB" id="A0A2H0UAV4"/>
<gene>
    <name evidence="1" type="ORF">COU18_02615</name>
</gene>
<sequence length="85" mass="9424">MADSIIGIKELHRNLKRVADAAVKGKSFTVVRDSKPVFKIEPIGVSGTKSKRTGTLDDFLERASFHSNDPLLSQHIDEVVYGDNR</sequence>
<organism evidence="1 2">
    <name type="scientific">Candidatus Kaiserbacteria bacterium CG10_big_fil_rev_8_21_14_0_10_51_14</name>
    <dbReference type="NCBI Taxonomy" id="1974610"/>
    <lineage>
        <taxon>Bacteria</taxon>
        <taxon>Candidatus Kaiseribacteriota</taxon>
    </lineage>
</organism>
<dbReference type="Proteomes" id="UP000231192">
    <property type="component" value="Unassembled WGS sequence"/>
</dbReference>
<accession>A0A2H0UAV4</accession>
<name>A0A2H0UAV4_9BACT</name>
<dbReference type="EMBL" id="PFBK01000008">
    <property type="protein sequence ID" value="PIR83553.1"/>
    <property type="molecule type" value="Genomic_DNA"/>
</dbReference>